<name>A0A375H2Z4_9BURK</name>
<evidence type="ECO:0000313" key="8">
    <source>
        <dbReference type="Proteomes" id="UP000255168"/>
    </source>
</evidence>
<dbReference type="Proteomes" id="UP000255168">
    <property type="component" value="Chromosome I"/>
</dbReference>
<organism evidence="7 8">
    <name type="scientific">Cupriavidus neocaledonicus</name>
    <dbReference type="NCBI Taxonomy" id="1040979"/>
    <lineage>
        <taxon>Bacteria</taxon>
        <taxon>Pseudomonadati</taxon>
        <taxon>Pseudomonadota</taxon>
        <taxon>Betaproteobacteria</taxon>
        <taxon>Burkholderiales</taxon>
        <taxon>Burkholderiaceae</taxon>
        <taxon>Cupriavidus</taxon>
    </lineage>
</organism>
<gene>
    <name evidence="6" type="ORF">CBM2605_A140118</name>
    <name evidence="7" type="ORF">CBM2607_11574</name>
</gene>
<keyword evidence="2" id="KW-0238">DNA-binding</keyword>
<keyword evidence="1" id="KW-0805">Transcription regulation</keyword>
<dbReference type="SMART" id="SM00342">
    <property type="entry name" value="HTH_ARAC"/>
    <property type="match status" value="1"/>
</dbReference>
<evidence type="ECO:0000313" key="9">
    <source>
        <dbReference type="Proteomes" id="UP000256710"/>
    </source>
</evidence>
<feature type="compositionally biased region" description="Low complexity" evidence="4">
    <location>
        <begin position="12"/>
        <end position="21"/>
    </location>
</feature>
<dbReference type="PROSITE" id="PS00041">
    <property type="entry name" value="HTH_ARAC_FAMILY_1"/>
    <property type="match status" value="1"/>
</dbReference>
<evidence type="ECO:0000313" key="6">
    <source>
        <dbReference type="EMBL" id="SOZ34888.1"/>
    </source>
</evidence>
<dbReference type="Proteomes" id="UP000256710">
    <property type="component" value="Unassembled WGS sequence"/>
</dbReference>
<dbReference type="PROSITE" id="PS01124">
    <property type="entry name" value="HTH_ARAC_FAMILY_2"/>
    <property type="match status" value="1"/>
</dbReference>
<dbReference type="PANTHER" id="PTHR46796">
    <property type="entry name" value="HTH-TYPE TRANSCRIPTIONAL ACTIVATOR RHAS-RELATED"/>
    <property type="match status" value="1"/>
</dbReference>
<dbReference type="GO" id="GO:0003700">
    <property type="term" value="F:DNA-binding transcription factor activity"/>
    <property type="evidence" value="ECO:0007669"/>
    <property type="project" value="InterPro"/>
</dbReference>
<keyword evidence="3" id="KW-0804">Transcription</keyword>
<dbReference type="GO" id="GO:0043565">
    <property type="term" value="F:sequence-specific DNA binding"/>
    <property type="evidence" value="ECO:0007669"/>
    <property type="project" value="InterPro"/>
</dbReference>
<dbReference type="EMBL" id="OFTC01000006">
    <property type="protein sequence ID" value="SOZ34888.1"/>
    <property type="molecule type" value="Genomic_DNA"/>
</dbReference>
<dbReference type="EMBL" id="LT984806">
    <property type="protein sequence ID" value="SPD46634.1"/>
    <property type="molecule type" value="Genomic_DNA"/>
</dbReference>
<evidence type="ECO:0000313" key="7">
    <source>
        <dbReference type="EMBL" id="SPD46634.1"/>
    </source>
</evidence>
<proteinExistence type="predicted"/>
<evidence type="ECO:0000256" key="3">
    <source>
        <dbReference type="ARBA" id="ARBA00023163"/>
    </source>
</evidence>
<keyword evidence="9" id="KW-1185">Reference proteome</keyword>
<evidence type="ECO:0000256" key="1">
    <source>
        <dbReference type="ARBA" id="ARBA00023015"/>
    </source>
</evidence>
<sequence length="342" mass="36931">MPQNQPPPTDPPAAMSAALSGAAPAPRTLRHVIADEAQAAAAELNGWQQRYQQLTPGVFRAEVSQVTYGDVHVFREQTTQALLEEGEAARGYVSLALPHVQCEDGWFHGYRMHGYSLLCAGNGQALAMRTPRELDLTGLTMPLPALDRAVALASGEPRRLDQLAGVRQLRPAVGNELRAALLSVLATAAIEAEVFSNRFVESAMRDALLLAAATALTADDDRSREPLPTAGARRQLVADAYALVRTAPDHGWSVLALCERLGVSRRTLQYSFNEVTGLAPLDFVRAVRMNGVRLALRAGPAEPVGAVAARFGFHHLPRFAAQYRAFFGELPSQTLARRRGTA</sequence>
<feature type="domain" description="HTH araC/xylS-type" evidence="5">
    <location>
        <begin position="238"/>
        <end position="337"/>
    </location>
</feature>
<reference evidence="8 9" key="1">
    <citation type="submission" date="2018-01" db="EMBL/GenBank/DDBJ databases">
        <authorList>
            <person name="Clerissi C."/>
        </authorList>
    </citation>
    <scope>NUCLEOTIDE SEQUENCE [LARGE SCALE GENOMIC DNA]</scope>
    <source>
        <strain evidence="6">Cupriavidus taiwanensis STM 6082</strain>
        <strain evidence="7">Cupriavidus taiwanensis STM 6160</strain>
    </source>
</reference>
<evidence type="ECO:0000259" key="5">
    <source>
        <dbReference type="PROSITE" id="PS01124"/>
    </source>
</evidence>
<dbReference type="InterPro" id="IPR018062">
    <property type="entry name" value="HTH_AraC-typ_CS"/>
</dbReference>
<feature type="compositionally biased region" description="Pro residues" evidence="4">
    <location>
        <begin position="1"/>
        <end position="11"/>
    </location>
</feature>
<dbReference type="SUPFAM" id="SSF46689">
    <property type="entry name" value="Homeodomain-like"/>
    <property type="match status" value="1"/>
</dbReference>
<evidence type="ECO:0000256" key="4">
    <source>
        <dbReference type="SAM" id="MobiDB-lite"/>
    </source>
</evidence>
<protein>
    <submittedName>
        <fullName evidence="7">AraC family transcriptional regulator</fullName>
    </submittedName>
    <submittedName>
        <fullName evidence="6">Transcriptional regulator, AraC family</fullName>
    </submittedName>
</protein>
<accession>A0A375H2Z4</accession>
<dbReference type="InterPro" id="IPR018060">
    <property type="entry name" value="HTH_AraC"/>
</dbReference>
<dbReference type="Pfam" id="PF12833">
    <property type="entry name" value="HTH_18"/>
    <property type="match status" value="1"/>
</dbReference>
<dbReference type="InterPro" id="IPR050204">
    <property type="entry name" value="AraC_XylS_family_regulators"/>
</dbReference>
<feature type="region of interest" description="Disordered" evidence="4">
    <location>
        <begin position="1"/>
        <end position="21"/>
    </location>
</feature>
<dbReference type="AlphaFoldDB" id="A0A375H2Z4"/>
<dbReference type="Gene3D" id="1.10.10.60">
    <property type="entry name" value="Homeodomain-like"/>
    <property type="match status" value="1"/>
</dbReference>
<dbReference type="InterPro" id="IPR009057">
    <property type="entry name" value="Homeodomain-like_sf"/>
</dbReference>
<evidence type="ECO:0000256" key="2">
    <source>
        <dbReference type="ARBA" id="ARBA00023125"/>
    </source>
</evidence>